<keyword evidence="3 10" id="KW-1134">Transmembrane beta strand</keyword>
<dbReference type="PANTHER" id="PTHR30069:SF29">
    <property type="entry name" value="HEMOGLOBIN AND HEMOGLOBIN-HAPTOGLOBIN-BINDING PROTEIN 1-RELATED"/>
    <property type="match status" value="1"/>
</dbReference>
<keyword evidence="4 10" id="KW-0812">Transmembrane</keyword>
<dbReference type="RefSeq" id="WP_244016573.1">
    <property type="nucleotide sequence ID" value="NZ_JALHLF010000003.1"/>
</dbReference>
<evidence type="ECO:0000256" key="5">
    <source>
        <dbReference type="ARBA" id="ARBA00022729"/>
    </source>
</evidence>
<keyword evidence="17" id="KW-1185">Reference proteome</keyword>
<evidence type="ECO:0000256" key="7">
    <source>
        <dbReference type="ARBA" id="ARBA00023136"/>
    </source>
</evidence>
<evidence type="ECO:0000256" key="8">
    <source>
        <dbReference type="ARBA" id="ARBA00023170"/>
    </source>
</evidence>
<comment type="similarity">
    <text evidence="10 12">Belongs to the TonB-dependent receptor family.</text>
</comment>
<evidence type="ECO:0000256" key="9">
    <source>
        <dbReference type="ARBA" id="ARBA00023237"/>
    </source>
</evidence>
<feature type="short sequence motif" description="TonB C-terminal box" evidence="11">
    <location>
        <begin position="625"/>
        <end position="642"/>
    </location>
</feature>
<reference evidence="16" key="1">
    <citation type="submission" date="2022-03" db="EMBL/GenBank/DDBJ databases">
        <title>Identification of a novel bacterium isolated from mangrove sediments.</title>
        <authorList>
            <person name="Pan X."/>
        </authorList>
    </citation>
    <scope>NUCLEOTIDE SEQUENCE</scope>
    <source>
        <strain evidence="16">B1949</strain>
    </source>
</reference>
<dbReference type="PANTHER" id="PTHR30069">
    <property type="entry name" value="TONB-DEPENDENT OUTER MEMBRANE RECEPTOR"/>
    <property type="match status" value="1"/>
</dbReference>
<keyword evidence="6 12" id="KW-0798">TonB box</keyword>
<gene>
    <name evidence="16" type="ORF">MTR62_01870</name>
</gene>
<dbReference type="Gene3D" id="2.170.130.10">
    <property type="entry name" value="TonB-dependent receptor, plug domain"/>
    <property type="match status" value="1"/>
</dbReference>
<evidence type="ECO:0000313" key="16">
    <source>
        <dbReference type="EMBL" id="MCJ2181460.1"/>
    </source>
</evidence>
<dbReference type="InterPro" id="IPR010917">
    <property type="entry name" value="TonB_rcpt_CS"/>
</dbReference>
<dbReference type="CDD" id="cd01347">
    <property type="entry name" value="ligand_gated_channel"/>
    <property type="match status" value="1"/>
</dbReference>
<sequence>MTTNFRFAATSALALAAITATVAVPAMADEAADTTTDATTDTGDSAIVVTASRIKLAPREVGSAYTIVTDKELQAKQVTFLKEALQDVPGVQISSDRPGDATSISIRGSDNDEVVWLIDGIQLGDPSATSTQFASDHLTSQDIARVEVLRGNQSSLYGADAIGGVVNIITQRATHEGLALNAEAETGSYGTLNGGASLLGKYGPLDFRLTATGNSHEGPSLADPRTASTAGSITEDDEYWRYGFSGRTGLALSDTISLQALGFWQKAFSDLDGTTSDSSNTVLKREYAAALQGRYASLDGRFTADASVNRYQAKRLYFGTYYSDDGDLYRGTKDAANLNLGYDAGIFAISAGGKLEEEKSDQVTYYSGDLHKHVTTRSGYGELALRPFEGLTLTGAARVDDNSRFGTFDTYRGTIAYALPTGLLGADSIKLRASYGTGAKAPGLYQLFDPTYGNPDLKVQTSKGGDLGVDVVYGWASAQVSYFYTHTHNEIVYDSGIGTYGGYTQYGRTRKDGFEIALALAPATWLRLDQNFTFLTAEEDDDEDGTYTDMGNPKRSGSTAVTVLPVESVSLTARARYRSRNASSYGGTTAAYAVADVLASWRVAPQFELYGRVTNLFDKWYQMSYGKNALGRAVYAGVRYSF</sequence>
<feature type="domain" description="TonB-dependent receptor-like beta-barrel" evidence="14">
    <location>
        <begin position="192"/>
        <end position="616"/>
    </location>
</feature>
<evidence type="ECO:0000256" key="4">
    <source>
        <dbReference type="ARBA" id="ARBA00022692"/>
    </source>
</evidence>
<dbReference type="PROSITE" id="PS01156">
    <property type="entry name" value="TONB_DEPENDENT_REC_2"/>
    <property type="match status" value="1"/>
</dbReference>
<dbReference type="SUPFAM" id="SSF56935">
    <property type="entry name" value="Porins"/>
    <property type="match status" value="1"/>
</dbReference>
<protein>
    <submittedName>
        <fullName evidence="16">TonB-dependent receptor</fullName>
    </submittedName>
</protein>
<accession>A0ABT0B8R0</accession>
<dbReference type="Pfam" id="PF00593">
    <property type="entry name" value="TonB_dep_Rec_b-barrel"/>
    <property type="match status" value="1"/>
</dbReference>
<organism evidence="16 17">
    <name type="scientific">Novosphingobium organovorum</name>
    <dbReference type="NCBI Taxonomy" id="2930092"/>
    <lineage>
        <taxon>Bacteria</taxon>
        <taxon>Pseudomonadati</taxon>
        <taxon>Pseudomonadota</taxon>
        <taxon>Alphaproteobacteria</taxon>
        <taxon>Sphingomonadales</taxon>
        <taxon>Sphingomonadaceae</taxon>
        <taxon>Novosphingobium</taxon>
    </lineage>
</organism>
<dbReference type="InterPro" id="IPR036942">
    <property type="entry name" value="Beta-barrel_TonB_sf"/>
</dbReference>
<evidence type="ECO:0000256" key="13">
    <source>
        <dbReference type="SAM" id="SignalP"/>
    </source>
</evidence>
<dbReference type="EMBL" id="JALHLF010000003">
    <property type="protein sequence ID" value="MCJ2181460.1"/>
    <property type="molecule type" value="Genomic_DNA"/>
</dbReference>
<keyword evidence="8 16" id="KW-0675">Receptor</keyword>
<feature type="chain" id="PRO_5047528843" evidence="13">
    <location>
        <begin position="29"/>
        <end position="642"/>
    </location>
</feature>
<dbReference type="InterPro" id="IPR039426">
    <property type="entry name" value="TonB-dep_rcpt-like"/>
</dbReference>
<feature type="signal peptide" evidence="13">
    <location>
        <begin position="1"/>
        <end position="28"/>
    </location>
</feature>
<comment type="subcellular location">
    <subcellularLocation>
        <location evidence="1 10">Cell outer membrane</location>
        <topology evidence="1 10">Multi-pass membrane protein</topology>
    </subcellularLocation>
</comment>
<keyword evidence="7 10" id="KW-0472">Membrane</keyword>
<keyword evidence="5 13" id="KW-0732">Signal</keyword>
<feature type="domain" description="TonB-dependent receptor plug" evidence="15">
    <location>
        <begin position="59"/>
        <end position="165"/>
    </location>
</feature>
<dbReference type="Gene3D" id="2.40.170.20">
    <property type="entry name" value="TonB-dependent receptor, beta-barrel domain"/>
    <property type="match status" value="1"/>
</dbReference>
<evidence type="ECO:0000256" key="11">
    <source>
        <dbReference type="PROSITE-ProRule" id="PRU10144"/>
    </source>
</evidence>
<evidence type="ECO:0000256" key="6">
    <source>
        <dbReference type="ARBA" id="ARBA00023077"/>
    </source>
</evidence>
<dbReference type="PROSITE" id="PS52016">
    <property type="entry name" value="TONB_DEPENDENT_REC_3"/>
    <property type="match status" value="1"/>
</dbReference>
<keyword evidence="9 10" id="KW-0998">Cell outer membrane</keyword>
<dbReference type="InterPro" id="IPR012910">
    <property type="entry name" value="Plug_dom"/>
</dbReference>
<dbReference type="InterPro" id="IPR000531">
    <property type="entry name" value="Beta-barrel_TonB"/>
</dbReference>
<evidence type="ECO:0000256" key="3">
    <source>
        <dbReference type="ARBA" id="ARBA00022452"/>
    </source>
</evidence>
<evidence type="ECO:0000313" key="17">
    <source>
        <dbReference type="Proteomes" id="UP001162881"/>
    </source>
</evidence>
<evidence type="ECO:0000259" key="15">
    <source>
        <dbReference type="Pfam" id="PF07715"/>
    </source>
</evidence>
<evidence type="ECO:0000256" key="10">
    <source>
        <dbReference type="PROSITE-ProRule" id="PRU01360"/>
    </source>
</evidence>
<evidence type="ECO:0000256" key="12">
    <source>
        <dbReference type="RuleBase" id="RU003357"/>
    </source>
</evidence>
<dbReference type="Pfam" id="PF07715">
    <property type="entry name" value="Plug"/>
    <property type="match status" value="1"/>
</dbReference>
<comment type="caution">
    <text evidence="16">The sequence shown here is derived from an EMBL/GenBank/DDBJ whole genome shotgun (WGS) entry which is preliminary data.</text>
</comment>
<dbReference type="Proteomes" id="UP001162881">
    <property type="component" value="Unassembled WGS sequence"/>
</dbReference>
<evidence type="ECO:0000259" key="14">
    <source>
        <dbReference type="Pfam" id="PF00593"/>
    </source>
</evidence>
<proteinExistence type="inferred from homology"/>
<dbReference type="InterPro" id="IPR037066">
    <property type="entry name" value="Plug_dom_sf"/>
</dbReference>
<keyword evidence="2 10" id="KW-0813">Transport</keyword>
<name>A0ABT0B8R0_9SPHN</name>
<evidence type="ECO:0000256" key="2">
    <source>
        <dbReference type="ARBA" id="ARBA00022448"/>
    </source>
</evidence>
<evidence type="ECO:0000256" key="1">
    <source>
        <dbReference type="ARBA" id="ARBA00004571"/>
    </source>
</evidence>